<evidence type="ECO:0008006" key="4">
    <source>
        <dbReference type="Google" id="ProtNLM"/>
    </source>
</evidence>
<proteinExistence type="predicted"/>
<dbReference type="Proteomes" id="UP000249364">
    <property type="component" value="Unassembled WGS sequence"/>
</dbReference>
<accession>A0A2W7QLR7</accession>
<dbReference type="STRING" id="121821.GCA_001870675_00388"/>
<organism evidence="2 3">
    <name type="scientific">Roseinatronobacter thiooxidans</name>
    <dbReference type="NCBI Taxonomy" id="121821"/>
    <lineage>
        <taxon>Bacteria</taxon>
        <taxon>Pseudomonadati</taxon>
        <taxon>Pseudomonadota</taxon>
        <taxon>Alphaproteobacteria</taxon>
        <taxon>Rhodobacterales</taxon>
        <taxon>Paracoccaceae</taxon>
        <taxon>Roseinatronobacter</taxon>
    </lineage>
</organism>
<feature type="transmembrane region" description="Helical" evidence="1">
    <location>
        <begin position="69"/>
        <end position="95"/>
    </location>
</feature>
<dbReference type="RefSeq" id="WP_071469246.1">
    <property type="nucleotide sequence ID" value="NZ_MEHT01000010.1"/>
</dbReference>
<dbReference type="OrthoDB" id="7771437at2"/>
<feature type="transmembrane region" description="Helical" evidence="1">
    <location>
        <begin position="107"/>
        <end position="129"/>
    </location>
</feature>
<feature type="transmembrane region" description="Helical" evidence="1">
    <location>
        <begin position="135"/>
        <end position="155"/>
    </location>
</feature>
<keyword evidence="1" id="KW-1133">Transmembrane helix</keyword>
<protein>
    <recommendedName>
        <fullName evidence="4">Yip1-like protein</fullName>
    </recommendedName>
</protein>
<keyword evidence="1" id="KW-0472">Membrane</keyword>
<evidence type="ECO:0000313" key="2">
    <source>
        <dbReference type="EMBL" id="PZX39375.1"/>
    </source>
</evidence>
<name>A0A2W7QLR7_9RHOB</name>
<evidence type="ECO:0000256" key="1">
    <source>
        <dbReference type="SAM" id="Phobius"/>
    </source>
</evidence>
<evidence type="ECO:0000313" key="3">
    <source>
        <dbReference type="Proteomes" id="UP000249364"/>
    </source>
</evidence>
<gene>
    <name evidence="2" type="ORF">LY56_02907</name>
</gene>
<keyword evidence="3" id="KW-1185">Reference proteome</keyword>
<feature type="transmembrane region" description="Helical" evidence="1">
    <location>
        <begin position="31"/>
        <end position="49"/>
    </location>
</feature>
<keyword evidence="1" id="KW-0812">Transmembrane</keyword>
<sequence length="166" mass="17693">MSVTRNMARTYRAPRATTRGMIAQGITEPQILAFGLISCGLIFVAQWPGLSRAAALDPTITFEQRMGGALFGIMFMLPLLLYGVAGLLQLVLRVLAGPVQGLHVRLVLFWSLLSVTPLMLVQGGLAALLGPTQAVTSFGFVVTAVFLYILGAGLLEVARPRHGEAS</sequence>
<comment type="caution">
    <text evidence="2">The sequence shown here is derived from an EMBL/GenBank/DDBJ whole genome shotgun (WGS) entry which is preliminary data.</text>
</comment>
<dbReference type="AlphaFoldDB" id="A0A2W7QLR7"/>
<reference evidence="2 3" key="1">
    <citation type="submission" date="2018-06" db="EMBL/GenBank/DDBJ databases">
        <title>Genomic Encyclopedia of Archaeal and Bacterial Type Strains, Phase II (KMG-II): from individual species to whole genera.</title>
        <authorList>
            <person name="Goeker M."/>
        </authorList>
    </citation>
    <scope>NUCLEOTIDE SEQUENCE [LARGE SCALE GENOMIC DNA]</scope>
    <source>
        <strain evidence="2 3">DSM 13087</strain>
    </source>
</reference>
<dbReference type="EMBL" id="QKZQ01000015">
    <property type="protein sequence ID" value="PZX39375.1"/>
    <property type="molecule type" value="Genomic_DNA"/>
</dbReference>